<evidence type="ECO:0000256" key="10">
    <source>
        <dbReference type="ARBA" id="ARBA00023054"/>
    </source>
</evidence>
<feature type="non-terminal residue" evidence="15">
    <location>
        <position position="278"/>
    </location>
</feature>
<evidence type="ECO:0000313" key="15">
    <source>
        <dbReference type="EMBL" id="GFR95846.1"/>
    </source>
</evidence>
<keyword evidence="10" id="KW-0175">Coiled coil</keyword>
<evidence type="ECO:0000256" key="3">
    <source>
        <dbReference type="ARBA" id="ARBA00004544"/>
    </source>
</evidence>
<evidence type="ECO:0000256" key="9">
    <source>
        <dbReference type="ARBA" id="ARBA00022990"/>
    </source>
</evidence>
<evidence type="ECO:0000256" key="2">
    <source>
        <dbReference type="ARBA" id="ARBA00004529"/>
    </source>
</evidence>
<proteinExistence type="inferred from homology"/>
<dbReference type="GO" id="GO:0030016">
    <property type="term" value="C:myofibril"/>
    <property type="evidence" value="ECO:0007669"/>
    <property type="project" value="UniProtKB-SubCell"/>
</dbReference>
<accession>A0AAV4HDE5</accession>
<dbReference type="GO" id="GO:0005938">
    <property type="term" value="C:cell cortex"/>
    <property type="evidence" value="ECO:0007669"/>
    <property type="project" value="UniProtKB-SubCell"/>
</dbReference>
<evidence type="ECO:0000256" key="4">
    <source>
        <dbReference type="ARBA" id="ARBA00004657"/>
    </source>
</evidence>
<dbReference type="Proteomes" id="UP000762676">
    <property type="component" value="Unassembled WGS sequence"/>
</dbReference>
<name>A0AAV4HDE5_9GAST</name>
<reference evidence="15 16" key="1">
    <citation type="journal article" date="2021" name="Elife">
        <title>Chloroplast acquisition without the gene transfer in kleptoplastic sea slugs, Plakobranchus ocellatus.</title>
        <authorList>
            <person name="Maeda T."/>
            <person name="Takahashi S."/>
            <person name="Yoshida T."/>
            <person name="Shimamura S."/>
            <person name="Takaki Y."/>
            <person name="Nagai Y."/>
            <person name="Toyoda A."/>
            <person name="Suzuki Y."/>
            <person name="Arimoto A."/>
            <person name="Ishii H."/>
            <person name="Satoh N."/>
            <person name="Nishiyama T."/>
            <person name="Hasebe M."/>
            <person name="Maruyama T."/>
            <person name="Minagawa J."/>
            <person name="Obokata J."/>
            <person name="Shigenobu S."/>
        </authorList>
    </citation>
    <scope>NUCLEOTIDE SEQUENCE [LARGE SCALE GENOMIC DNA]</scope>
</reference>
<evidence type="ECO:0000256" key="1">
    <source>
        <dbReference type="ARBA" id="ARBA00004300"/>
    </source>
</evidence>
<dbReference type="GO" id="GO:0001725">
    <property type="term" value="C:stress fiber"/>
    <property type="evidence" value="ECO:0007669"/>
    <property type="project" value="UniProtKB-SubCell"/>
</dbReference>
<dbReference type="PANTHER" id="PTHR13034">
    <property type="entry name" value="DYNACTIN P62 SUBUNIT"/>
    <property type="match status" value="1"/>
</dbReference>
<comment type="subunit">
    <text evidence="14">Subunit of dynactin, a multiprotein complex part of a tripartite complex with dynein and a adapter, such as BICDL1, BICD2 or HOOK3. The dynactin complex is built around ACTR1A/ACTB filament and consists of an actin-related filament composed of a shoulder domain, a pointed end and a barbed end. Its length is defined by its flexible shoulder domain. The soulder is composed of 2 DCTN1 subunits, 4 DCTN2 and 2 DCTN3. The 4 DCNT2 (via N-terminus) bind the ACTR1A filament and act as molecular rulers to determine the length. The pointed end is important for binding dynein-dynactin cargo adapters. Consists of 4 subunits: ACTR10, DCNT4, DCTN5 and DCTN6. The barbed end is composed of a CAPZA1:CAPZB heterodimers, which binds ACTR1A/ACTB filament and dynactin and stabilizes dynactin. Interacts with ATP7B, but not ATP7A, in a copper-dependent manner. Interacts with ANK2; this interaction is required for localization at costameres. Interacts with N4BP2L1.</text>
</comment>
<comment type="subcellular location">
    <subcellularLocation>
        <location evidence="3">Cytoplasm</location>
        <location evidence="3">Cell cortex</location>
    </subcellularLocation>
    <subcellularLocation>
        <location evidence="1">Cytoplasm</location>
        <location evidence="1">Cytoskeleton</location>
        <location evidence="1">Microtubule organizing center</location>
        <location evidence="1">Centrosome</location>
    </subcellularLocation>
    <subcellularLocation>
        <location evidence="2">Cytoplasm</location>
        <location evidence="2">Cytoskeleton</location>
        <location evidence="2">Stress fiber</location>
    </subcellularLocation>
    <subcellularLocation>
        <location evidence="4">Cytoplasm</location>
        <location evidence="4">Myofibril</location>
    </subcellularLocation>
</comment>
<dbReference type="InterPro" id="IPR008603">
    <property type="entry name" value="DCTN4"/>
</dbReference>
<dbReference type="GO" id="GO:0005813">
    <property type="term" value="C:centrosome"/>
    <property type="evidence" value="ECO:0007669"/>
    <property type="project" value="UniProtKB-SubCell"/>
</dbReference>
<organism evidence="15 16">
    <name type="scientific">Elysia marginata</name>
    <dbReference type="NCBI Taxonomy" id="1093978"/>
    <lineage>
        <taxon>Eukaryota</taxon>
        <taxon>Metazoa</taxon>
        <taxon>Spiralia</taxon>
        <taxon>Lophotrochozoa</taxon>
        <taxon>Mollusca</taxon>
        <taxon>Gastropoda</taxon>
        <taxon>Heterobranchia</taxon>
        <taxon>Euthyneura</taxon>
        <taxon>Panpulmonata</taxon>
        <taxon>Sacoglossa</taxon>
        <taxon>Placobranchoidea</taxon>
        <taxon>Plakobranchidae</taxon>
        <taxon>Elysia</taxon>
    </lineage>
</organism>
<evidence type="ECO:0000256" key="7">
    <source>
        <dbReference type="ARBA" id="ARBA00022553"/>
    </source>
</evidence>
<evidence type="ECO:0000313" key="16">
    <source>
        <dbReference type="Proteomes" id="UP000762676"/>
    </source>
</evidence>
<keyword evidence="9" id="KW-0007">Acetylation</keyword>
<dbReference type="GO" id="GO:0005869">
    <property type="term" value="C:dynactin complex"/>
    <property type="evidence" value="ECO:0007669"/>
    <property type="project" value="InterPro"/>
</dbReference>
<keyword evidence="11" id="KW-0206">Cytoskeleton</keyword>
<evidence type="ECO:0000256" key="11">
    <source>
        <dbReference type="ARBA" id="ARBA00023212"/>
    </source>
</evidence>
<dbReference type="AlphaFoldDB" id="A0AAV4HDE5"/>
<evidence type="ECO:0000256" key="14">
    <source>
        <dbReference type="ARBA" id="ARBA00093507"/>
    </source>
</evidence>
<dbReference type="EMBL" id="BMAT01012635">
    <property type="protein sequence ID" value="GFR95846.1"/>
    <property type="molecule type" value="Genomic_DNA"/>
</dbReference>
<dbReference type="PANTHER" id="PTHR13034:SF2">
    <property type="entry name" value="DYNACTIN SUBUNIT 4"/>
    <property type="match status" value="1"/>
</dbReference>
<keyword evidence="5" id="KW-0963">Cytoplasm</keyword>
<keyword evidence="16" id="KW-1185">Reference proteome</keyword>
<gene>
    <name evidence="15" type="ORF">ElyMa_006282900</name>
</gene>
<comment type="caution">
    <text evidence="15">The sequence shown here is derived from an EMBL/GenBank/DDBJ whole genome shotgun (WGS) entry which is preliminary data.</text>
</comment>
<keyword evidence="7" id="KW-0597">Phosphoprotein</keyword>
<evidence type="ECO:0000256" key="6">
    <source>
        <dbReference type="ARBA" id="ARBA00022499"/>
    </source>
</evidence>
<protein>
    <recommendedName>
        <fullName evidence="13">Dynactin subunit 4</fullName>
    </recommendedName>
</protein>
<evidence type="ECO:0000256" key="8">
    <source>
        <dbReference type="ARBA" id="ARBA00022843"/>
    </source>
</evidence>
<evidence type="ECO:0000256" key="5">
    <source>
        <dbReference type="ARBA" id="ARBA00022490"/>
    </source>
</evidence>
<comment type="similarity">
    <text evidence="12">Belongs to the dynactin subunit 4 family.</text>
</comment>
<dbReference type="Pfam" id="PF05502">
    <property type="entry name" value="Dynactin_p62"/>
    <property type="match status" value="2"/>
</dbReference>
<evidence type="ECO:0000256" key="12">
    <source>
        <dbReference type="ARBA" id="ARBA00034776"/>
    </source>
</evidence>
<keyword evidence="6" id="KW-1017">Isopeptide bond</keyword>
<evidence type="ECO:0000256" key="13">
    <source>
        <dbReference type="ARBA" id="ARBA00034864"/>
    </source>
</evidence>
<sequence length="278" mass="31500">MATYADLELVKYRCTCDKKFSVCRLYLCKHCLKLRCKDCAQCEVDTPYCPHCLENMPSAEAKLKKNRCSSCFDCPVCGHTLVTRSTSHTIPNPDDPTKTIAKKMYYMACGFCRWTTRDVGLPDQNVATGSWPTLQNPHEQRDKFGGSVAGLRRKGMSTFSSMSSTESKVPGDLEPSATVDSFEPLSNEYFTEPAALVKTTKLAHRHSVPEFQPTEISKLHPIHKHLLMRKSMRCRECEHNLSKADFNPSSIKFKIQLTAQHHVPEIRIMNPSTFTMNK</sequence>
<keyword evidence="8" id="KW-0832">Ubl conjugation</keyword>